<evidence type="ECO:0000256" key="3">
    <source>
        <dbReference type="ARBA" id="ARBA00022777"/>
    </source>
</evidence>
<dbReference type="EC" id="2.7.-.-" evidence="4"/>
<accession>A0A444UXW1</accession>
<dbReference type="SUPFAM" id="SSF56104">
    <property type="entry name" value="SAICAR synthase-like"/>
    <property type="match status" value="1"/>
</dbReference>
<sequence>MIIQSRRDLGIRVVEPGHAPGTVRCLESSQPQMGLVCRFSRAVFTVMSRMFIFVLGEHHASVFNKELNGTRVPLQQGCLHRHEQDVHIRPCPVTAVPLYLAALGVLWGVLILLRYRWRRLQEEEQAMYELVKRIIGLISVYVEKDSSGHISLVACPQNDNESPAQESPMATKRTQQGAKTPCAAEHKPAREGLLLDRTCNDSRSSVCGTGTGKRDASFHMKDPNGNESATPERSSHNPWGLQCHRAQLMRMSSDSKDNEPYSILSPATSAAQLWSFLLDFQVYQATTGHFLCRNKYDGRTLTAEGFRQALYQYLHDGHQLKRELLQPVLQRLSALRAVIERQGSYRFYSSSLLLIYEGKKHSLGRHPVSAPPRVDVRMIDFAHTSYRGATPNHTAYEGPDRGYIFGVENLINMLQEIKDGD</sequence>
<evidence type="ECO:0000256" key="1">
    <source>
        <dbReference type="ARBA" id="ARBA00007374"/>
    </source>
</evidence>
<dbReference type="GO" id="GO:0046854">
    <property type="term" value="P:phosphatidylinositol phosphate biosynthetic process"/>
    <property type="evidence" value="ECO:0007669"/>
    <property type="project" value="TreeGrafter"/>
</dbReference>
<feature type="transmembrane region" description="Helical" evidence="6">
    <location>
        <begin position="96"/>
        <end position="115"/>
    </location>
</feature>
<feature type="region of interest" description="Disordered" evidence="5">
    <location>
        <begin position="206"/>
        <end position="238"/>
    </location>
</feature>
<dbReference type="GO" id="GO:0000828">
    <property type="term" value="F:inositol hexakisphosphate kinase activity"/>
    <property type="evidence" value="ECO:0007669"/>
    <property type="project" value="TreeGrafter"/>
</dbReference>
<dbReference type="Proteomes" id="UP000289886">
    <property type="component" value="Unassembled WGS sequence"/>
</dbReference>
<reference evidence="7 8" key="1">
    <citation type="submission" date="2019-01" db="EMBL/GenBank/DDBJ databases">
        <title>Draft Genome and Complete Hox-Cluster Characterization of the Sterlet Sturgeon (Acipenser ruthenus).</title>
        <authorList>
            <person name="Wei Q."/>
        </authorList>
    </citation>
    <scope>NUCLEOTIDE SEQUENCE [LARGE SCALE GENOMIC DNA]</scope>
    <source>
        <strain evidence="7">WHYD16114868_AA</strain>
        <tissue evidence="7">Blood</tissue>
    </source>
</reference>
<keyword evidence="3 4" id="KW-0418">Kinase</keyword>
<evidence type="ECO:0000256" key="5">
    <source>
        <dbReference type="SAM" id="MobiDB-lite"/>
    </source>
</evidence>
<dbReference type="InterPro" id="IPR005522">
    <property type="entry name" value="IPK"/>
</dbReference>
<dbReference type="Pfam" id="PF03770">
    <property type="entry name" value="IPK"/>
    <property type="match status" value="1"/>
</dbReference>
<proteinExistence type="inferred from homology"/>
<keyword evidence="8" id="KW-1185">Reference proteome</keyword>
<keyword evidence="2 4" id="KW-0808">Transferase</keyword>
<dbReference type="InterPro" id="IPR038286">
    <property type="entry name" value="IPK_sf"/>
</dbReference>
<evidence type="ECO:0000313" key="7">
    <source>
        <dbReference type="EMBL" id="RXM93008.1"/>
    </source>
</evidence>
<evidence type="ECO:0000256" key="4">
    <source>
        <dbReference type="RuleBase" id="RU363090"/>
    </source>
</evidence>
<keyword evidence="6" id="KW-0472">Membrane</keyword>
<dbReference type="AlphaFoldDB" id="A0A444UXW1"/>
<name>A0A444UXW1_ACIRT</name>
<gene>
    <name evidence="7" type="ORF">EOD39_19536</name>
</gene>
<evidence type="ECO:0000256" key="6">
    <source>
        <dbReference type="SAM" id="Phobius"/>
    </source>
</evidence>
<protein>
    <recommendedName>
        <fullName evidence="4">Kinase</fullName>
        <ecNumber evidence="4">2.7.-.-</ecNumber>
    </recommendedName>
</protein>
<feature type="region of interest" description="Disordered" evidence="5">
    <location>
        <begin position="156"/>
        <end position="184"/>
    </location>
</feature>
<evidence type="ECO:0000313" key="8">
    <source>
        <dbReference type="Proteomes" id="UP000289886"/>
    </source>
</evidence>
<evidence type="ECO:0000256" key="2">
    <source>
        <dbReference type="ARBA" id="ARBA00022679"/>
    </source>
</evidence>
<keyword evidence="6" id="KW-1133">Transmembrane helix</keyword>
<organism evidence="7 8">
    <name type="scientific">Acipenser ruthenus</name>
    <name type="common">Sterlet sturgeon</name>
    <dbReference type="NCBI Taxonomy" id="7906"/>
    <lineage>
        <taxon>Eukaryota</taxon>
        <taxon>Metazoa</taxon>
        <taxon>Chordata</taxon>
        <taxon>Craniata</taxon>
        <taxon>Vertebrata</taxon>
        <taxon>Euteleostomi</taxon>
        <taxon>Actinopterygii</taxon>
        <taxon>Chondrostei</taxon>
        <taxon>Acipenseriformes</taxon>
        <taxon>Acipenseridae</taxon>
        <taxon>Acipenser</taxon>
    </lineage>
</organism>
<keyword evidence="6" id="KW-0812">Transmembrane</keyword>
<feature type="compositionally biased region" description="Basic and acidic residues" evidence="5">
    <location>
        <begin position="212"/>
        <end position="224"/>
    </location>
</feature>
<dbReference type="Gene3D" id="3.30.470.160">
    <property type="entry name" value="Inositol polyphosphate kinase"/>
    <property type="match status" value="1"/>
</dbReference>
<comment type="caution">
    <text evidence="7">The sequence shown here is derived from an EMBL/GenBank/DDBJ whole genome shotgun (WGS) entry which is preliminary data.</text>
</comment>
<dbReference type="GO" id="GO:0005634">
    <property type="term" value="C:nucleus"/>
    <property type="evidence" value="ECO:0007669"/>
    <property type="project" value="TreeGrafter"/>
</dbReference>
<dbReference type="EMBL" id="SCEB01005303">
    <property type="protein sequence ID" value="RXM93008.1"/>
    <property type="molecule type" value="Genomic_DNA"/>
</dbReference>
<comment type="similarity">
    <text evidence="1 4">Belongs to the inositol phosphokinase (IPK) family.</text>
</comment>
<dbReference type="PANTHER" id="PTHR12400">
    <property type="entry name" value="INOSITOL POLYPHOSPHATE KINASE"/>
    <property type="match status" value="1"/>
</dbReference>
<dbReference type="PANTHER" id="PTHR12400:SF73">
    <property type="entry name" value="INOSITOL HEXAKISPHOSPHATE KINASE 1"/>
    <property type="match status" value="1"/>
</dbReference>
<dbReference type="GO" id="GO:0005737">
    <property type="term" value="C:cytoplasm"/>
    <property type="evidence" value="ECO:0007669"/>
    <property type="project" value="TreeGrafter"/>
</dbReference>
<dbReference type="GO" id="GO:0032958">
    <property type="term" value="P:inositol phosphate biosynthetic process"/>
    <property type="evidence" value="ECO:0007669"/>
    <property type="project" value="InterPro"/>
</dbReference>